<evidence type="ECO:0000313" key="11">
    <source>
        <dbReference type="Proteomes" id="UP000244081"/>
    </source>
</evidence>
<keyword evidence="3" id="KW-0902">Two-component regulatory system</keyword>
<keyword evidence="1" id="KW-0547">Nucleotide-binding</keyword>
<dbReference type="PROSITE" id="PS00675">
    <property type="entry name" value="SIGMA54_INTERACT_1"/>
    <property type="match status" value="1"/>
</dbReference>
<dbReference type="InterPro" id="IPR001789">
    <property type="entry name" value="Sig_transdc_resp-reg_receiver"/>
</dbReference>
<dbReference type="Gene3D" id="1.10.8.60">
    <property type="match status" value="1"/>
</dbReference>
<feature type="domain" description="Sigma-54 factor interaction" evidence="8">
    <location>
        <begin position="138"/>
        <end position="367"/>
    </location>
</feature>
<comment type="caution">
    <text evidence="10">The sequence shown here is derived from an EMBL/GenBank/DDBJ whole genome shotgun (WGS) entry which is preliminary data.</text>
</comment>
<dbReference type="CDD" id="cd00009">
    <property type="entry name" value="AAA"/>
    <property type="match status" value="1"/>
</dbReference>
<dbReference type="Pfam" id="PF02954">
    <property type="entry name" value="HTH_8"/>
    <property type="match status" value="1"/>
</dbReference>
<name>A0A2T5V8W4_9HYPH</name>
<dbReference type="InterPro" id="IPR002078">
    <property type="entry name" value="Sigma_54_int"/>
</dbReference>
<dbReference type="InterPro" id="IPR009057">
    <property type="entry name" value="Homeodomain-like_sf"/>
</dbReference>
<evidence type="ECO:0000256" key="1">
    <source>
        <dbReference type="ARBA" id="ARBA00022741"/>
    </source>
</evidence>
<dbReference type="GO" id="GO:0043565">
    <property type="term" value="F:sequence-specific DNA binding"/>
    <property type="evidence" value="ECO:0007669"/>
    <property type="project" value="InterPro"/>
</dbReference>
<dbReference type="InterPro" id="IPR025662">
    <property type="entry name" value="Sigma_54_int_dom_ATP-bd_1"/>
</dbReference>
<dbReference type="GO" id="GO:0000160">
    <property type="term" value="P:phosphorelay signal transduction system"/>
    <property type="evidence" value="ECO:0007669"/>
    <property type="project" value="UniProtKB-KW"/>
</dbReference>
<evidence type="ECO:0000256" key="2">
    <source>
        <dbReference type="ARBA" id="ARBA00022840"/>
    </source>
</evidence>
<reference evidence="10 11" key="1">
    <citation type="submission" date="2018-04" db="EMBL/GenBank/DDBJ databases">
        <title>Genomic Encyclopedia of Archaeal and Bacterial Type Strains, Phase II (KMG-II): from individual species to whole genera.</title>
        <authorList>
            <person name="Goeker M."/>
        </authorList>
    </citation>
    <scope>NUCLEOTIDE SEQUENCE [LARGE SCALE GENOMIC DNA]</scope>
    <source>
        <strain evidence="10 11">DSM 23382</strain>
    </source>
</reference>
<evidence type="ECO:0000256" key="6">
    <source>
        <dbReference type="ARBA" id="ARBA00023163"/>
    </source>
</evidence>
<dbReference type="AlphaFoldDB" id="A0A2T5V8W4"/>
<feature type="domain" description="Response regulatory" evidence="9">
    <location>
        <begin position="6"/>
        <end position="120"/>
    </location>
</feature>
<dbReference type="OrthoDB" id="9802388at2"/>
<dbReference type="Proteomes" id="UP000244081">
    <property type="component" value="Unassembled WGS sequence"/>
</dbReference>
<evidence type="ECO:0000256" key="3">
    <source>
        <dbReference type="ARBA" id="ARBA00023012"/>
    </source>
</evidence>
<dbReference type="RefSeq" id="WP_107990472.1">
    <property type="nucleotide sequence ID" value="NZ_QAYG01000005.1"/>
</dbReference>
<dbReference type="SUPFAM" id="SSF52540">
    <property type="entry name" value="P-loop containing nucleoside triphosphate hydrolases"/>
    <property type="match status" value="1"/>
</dbReference>
<dbReference type="EMBL" id="QAYG01000005">
    <property type="protein sequence ID" value="PTW60193.1"/>
    <property type="molecule type" value="Genomic_DNA"/>
</dbReference>
<dbReference type="SMART" id="SM00382">
    <property type="entry name" value="AAA"/>
    <property type="match status" value="1"/>
</dbReference>
<keyword evidence="6" id="KW-0804">Transcription</keyword>
<dbReference type="GO" id="GO:0006355">
    <property type="term" value="P:regulation of DNA-templated transcription"/>
    <property type="evidence" value="ECO:0007669"/>
    <property type="project" value="InterPro"/>
</dbReference>
<dbReference type="SUPFAM" id="SSF52172">
    <property type="entry name" value="CheY-like"/>
    <property type="match status" value="1"/>
</dbReference>
<evidence type="ECO:0000313" key="10">
    <source>
        <dbReference type="EMBL" id="PTW60193.1"/>
    </source>
</evidence>
<accession>A0A2T5V8W4</accession>
<dbReference type="Gene3D" id="3.40.50.300">
    <property type="entry name" value="P-loop containing nucleotide triphosphate hydrolases"/>
    <property type="match status" value="1"/>
</dbReference>
<dbReference type="InterPro" id="IPR011006">
    <property type="entry name" value="CheY-like_superfamily"/>
</dbReference>
<gene>
    <name evidence="10" type="ORF">C8N35_105197</name>
</gene>
<dbReference type="InterPro" id="IPR025944">
    <property type="entry name" value="Sigma_54_int_dom_CS"/>
</dbReference>
<organism evidence="10 11">
    <name type="scientific">Breoghania corrubedonensis</name>
    <dbReference type="NCBI Taxonomy" id="665038"/>
    <lineage>
        <taxon>Bacteria</taxon>
        <taxon>Pseudomonadati</taxon>
        <taxon>Pseudomonadota</taxon>
        <taxon>Alphaproteobacteria</taxon>
        <taxon>Hyphomicrobiales</taxon>
        <taxon>Stappiaceae</taxon>
        <taxon>Breoghania</taxon>
    </lineage>
</organism>
<keyword evidence="4" id="KW-0805">Transcription regulation</keyword>
<dbReference type="Pfam" id="PF00158">
    <property type="entry name" value="Sigma54_activat"/>
    <property type="match status" value="1"/>
</dbReference>
<dbReference type="InterPro" id="IPR003593">
    <property type="entry name" value="AAA+_ATPase"/>
</dbReference>
<dbReference type="InterPro" id="IPR027417">
    <property type="entry name" value="P-loop_NTPase"/>
</dbReference>
<dbReference type="PANTHER" id="PTHR32071">
    <property type="entry name" value="TRANSCRIPTIONAL REGULATORY PROTEIN"/>
    <property type="match status" value="1"/>
</dbReference>
<feature type="modified residue" description="4-aspartylphosphate" evidence="7">
    <location>
        <position position="55"/>
    </location>
</feature>
<keyword evidence="7" id="KW-0597">Phosphoprotein</keyword>
<dbReference type="InterPro" id="IPR002197">
    <property type="entry name" value="HTH_Fis"/>
</dbReference>
<dbReference type="Pfam" id="PF25601">
    <property type="entry name" value="AAA_lid_14"/>
    <property type="match status" value="1"/>
</dbReference>
<evidence type="ECO:0000256" key="7">
    <source>
        <dbReference type="PROSITE-ProRule" id="PRU00169"/>
    </source>
</evidence>
<keyword evidence="11" id="KW-1185">Reference proteome</keyword>
<dbReference type="PANTHER" id="PTHR32071:SF57">
    <property type="entry name" value="C4-DICARBOXYLATE TRANSPORT TRANSCRIPTIONAL REGULATORY PROTEIN DCTD"/>
    <property type="match status" value="1"/>
</dbReference>
<proteinExistence type="predicted"/>
<evidence type="ECO:0000259" key="8">
    <source>
        <dbReference type="PROSITE" id="PS50045"/>
    </source>
</evidence>
<dbReference type="SUPFAM" id="SSF46689">
    <property type="entry name" value="Homeodomain-like"/>
    <property type="match status" value="1"/>
</dbReference>
<evidence type="ECO:0000256" key="4">
    <source>
        <dbReference type="ARBA" id="ARBA00023015"/>
    </source>
</evidence>
<dbReference type="GO" id="GO:0005524">
    <property type="term" value="F:ATP binding"/>
    <property type="evidence" value="ECO:0007669"/>
    <property type="project" value="UniProtKB-KW"/>
</dbReference>
<keyword evidence="10" id="KW-0238">DNA-binding</keyword>
<dbReference type="SMART" id="SM00448">
    <property type="entry name" value="REC"/>
    <property type="match status" value="1"/>
</dbReference>
<keyword evidence="2" id="KW-0067">ATP-binding</keyword>
<dbReference type="InterPro" id="IPR058031">
    <property type="entry name" value="AAA_lid_NorR"/>
</dbReference>
<dbReference type="PROSITE" id="PS50110">
    <property type="entry name" value="RESPONSE_REGULATORY"/>
    <property type="match status" value="1"/>
</dbReference>
<protein>
    <submittedName>
        <fullName evidence="10">DNA-binding NtrC family response regulator</fullName>
    </submittedName>
</protein>
<dbReference type="FunFam" id="3.40.50.300:FF:000006">
    <property type="entry name" value="DNA-binding transcriptional regulator NtrC"/>
    <property type="match status" value="1"/>
</dbReference>
<dbReference type="PROSITE" id="PS50045">
    <property type="entry name" value="SIGMA54_INTERACT_4"/>
    <property type="match status" value="1"/>
</dbReference>
<dbReference type="Pfam" id="PF00072">
    <property type="entry name" value="Response_reg"/>
    <property type="match status" value="1"/>
</dbReference>
<dbReference type="Gene3D" id="3.40.50.2300">
    <property type="match status" value="1"/>
</dbReference>
<keyword evidence="5" id="KW-0010">Activator</keyword>
<dbReference type="PROSITE" id="PS00688">
    <property type="entry name" value="SIGMA54_INTERACT_3"/>
    <property type="match status" value="1"/>
</dbReference>
<dbReference type="Gene3D" id="1.10.10.60">
    <property type="entry name" value="Homeodomain-like"/>
    <property type="match status" value="1"/>
</dbReference>
<sequence length="445" mass="49627">MNPGLSILVVDDEAEYRQLFHILLRDAGHEVDDAASAADALTKLAANAYDLVLSDLVMPNMDGIGLLRAMKAMGVPAEVIIVTGYGSIRNAVEAIRSGAFSYFIKGTDPGELLHEIEKINRLKQIVRTELDLNEPLLSASASPKMRQVEHVVEKVAATDLSVLLSGESGVGKEVLARHVHDNSLRKDGPFVAINCQAFPENLLEAELFGYEKGAFTGAVGRRIGRFEEAQGGTFFLDEALELSPAIQVKLLRVLENRSIERLGSNKSIDIDIRLISATNKSAKEEIAASRFRQDLLFRINAVNIQIPPLRERREDLDMFISYFVARFSRKYNRAVTAISDEASEFLKTYPFPGNVRELSNIIEKLVVFSQEGQIELDESVVPTDYAQPSTGIDSRSLRELRKETEKSYIEKVLIHYNYDIGEAANHLGITKRHLFNKISEFGLKY</sequence>
<evidence type="ECO:0000256" key="5">
    <source>
        <dbReference type="ARBA" id="ARBA00023159"/>
    </source>
</evidence>
<evidence type="ECO:0000259" key="9">
    <source>
        <dbReference type="PROSITE" id="PS50110"/>
    </source>
</evidence>